<protein>
    <submittedName>
        <fullName evidence="1">Uncharacterized protein</fullName>
    </submittedName>
</protein>
<gene>
    <name evidence="1" type="ORF">EGYM00163_LOCUS30833</name>
</gene>
<evidence type="ECO:0000313" key="1">
    <source>
        <dbReference type="EMBL" id="CAE0819663.1"/>
    </source>
</evidence>
<name>A0A7S4LC57_9EUGL</name>
<dbReference type="AlphaFoldDB" id="A0A7S4LC57"/>
<reference evidence="1" key="1">
    <citation type="submission" date="2021-01" db="EMBL/GenBank/DDBJ databases">
        <authorList>
            <person name="Corre E."/>
            <person name="Pelletier E."/>
            <person name="Niang G."/>
            <person name="Scheremetjew M."/>
            <person name="Finn R."/>
            <person name="Kale V."/>
            <person name="Holt S."/>
            <person name="Cochrane G."/>
            <person name="Meng A."/>
            <person name="Brown T."/>
            <person name="Cohen L."/>
        </authorList>
    </citation>
    <scope>NUCLEOTIDE SEQUENCE</scope>
    <source>
        <strain evidence="1">CCMP1594</strain>
    </source>
</reference>
<sequence length="102" mass="11329">MLLFPVIAFFGGACAILASFNPFLVQYGTQPGLGIGLFTLKDNFSAGLFRADQFCQVAYLEPLYFIWILVPIRLQTIAVSSIHHLHRPLPTCICDTFCCSID</sequence>
<accession>A0A7S4LC57</accession>
<proteinExistence type="predicted"/>
<organism evidence="1">
    <name type="scientific">Eutreptiella gymnastica</name>
    <dbReference type="NCBI Taxonomy" id="73025"/>
    <lineage>
        <taxon>Eukaryota</taxon>
        <taxon>Discoba</taxon>
        <taxon>Euglenozoa</taxon>
        <taxon>Euglenida</taxon>
        <taxon>Spirocuta</taxon>
        <taxon>Euglenophyceae</taxon>
        <taxon>Eutreptiales</taxon>
        <taxon>Eutreptiaceae</taxon>
        <taxon>Eutreptiella</taxon>
    </lineage>
</organism>
<dbReference type="EMBL" id="HBJA01088504">
    <property type="protein sequence ID" value="CAE0819663.1"/>
    <property type="molecule type" value="Transcribed_RNA"/>
</dbReference>